<evidence type="ECO:0000259" key="3">
    <source>
        <dbReference type="PROSITE" id="PS50053"/>
    </source>
</evidence>
<keyword evidence="1" id="KW-0862">Zinc</keyword>
<protein>
    <recommendedName>
        <fullName evidence="7">B box-type domain-containing protein</fullName>
    </recommendedName>
</protein>
<gene>
    <name evidence="5" type="ORF">MGAL_10B017051</name>
</gene>
<evidence type="ECO:0008006" key="7">
    <source>
        <dbReference type="Google" id="ProtNLM"/>
    </source>
</evidence>
<comment type="caution">
    <text evidence="5">The sequence shown here is derived from an EMBL/GenBank/DDBJ whole genome shotgun (WGS) entry which is preliminary data.</text>
</comment>
<name>A0A8B6DWN5_MYTGA</name>
<evidence type="ECO:0000313" key="5">
    <source>
        <dbReference type="EMBL" id="VDI25217.1"/>
    </source>
</evidence>
<sequence length="379" mass="43282">MAQTSTSKCDLCSVNEGSSFYYECKQALCISCKTIHDKIPLTKKHKVTDLNKVDRLVFQSDLGCSRHQELYTFFCNRCSCMICGTCLLDKHKGHRFCGIEEISKKARQDSEKLVLQGKTKVVEVTKDIQKIKSKIADALTDSDAAIAITLNASVLHEIIDIVKDKWLHEVENNNQLEKEELQSTLKKFEKTKVEYEAATSNFEQLLSETHDTMFYSTYALHKRDFTQLDDIPKYMPLDGIKQFDIHAFLTDILFKIQRKISCTGAVLDKIAKQNASAEPVLTFKPSARDEIEINISLLHKGPSSLITVRLSDTISKVKKKIKNMLPYDPEGKLYLKFGNTILQDNRTVFDYNIQIGSTVCTRIIYKSAEKAKQRKKRQE</sequence>
<dbReference type="Proteomes" id="UP000596742">
    <property type="component" value="Unassembled WGS sequence"/>
</dbReference>
<accession>A0A8B6DWN5</accession>
<keyword evidence="1" id="KW-0479">Metal-binding</keyword>
<evidence type="ECO:0000313" key="6">
    <source>
        <dbReference type="Proteomes" id="UP000596742"/>
    </source>
</evidence>
<dbReference type="GO" id="GO:0005654">
    <property type="term" value="C:nucleoplasm"/>
    <property type="evidence" value="ECO:0007669"/>
    <property type="project" value="TreeGrafter"/>
</dbReference>
<dbReference type="SMART" id="SM00336">
    <property type="entry name" value="BBOX"/>
    <property type="match status" value="2"/>
</dbReference>
<dbReference type="InterPro" id="IPR047153">
    <property type="entry name" value="TRIM45/56/19-like"/>
</dbReference>
<organism evidence="5 6">
    <name type="scientific">Mytilus galloprovincialis</name>
    <name type="common">Mediterranean mussel</name>
    <dbReference type="NCBI Taxonomy" id="29158"/>
    <lineage>
        <taxon>Eukaryota</taxon>
        <taxon>Metazoa</taxon>
        <taxon>Spiralia</taxon>
        <taxon>Lophotrochozoa</taxon>
        <taxon>Mollusca</taxon>
        <taxon>Bivalvia</taxon>
        <taxon>Autobranchia</taxon>
        <taxon>Pteriomorphia</taxon>
        <taxon>Mytilida</taxon>
        <taxon>Mytiloidea</taxon>
        <taxon>Mytilidae</taxon>
        <taxon>Mytilinae</taxon>
        <taxon>Mytilus</taxon>
    </lineage>
</organism>
<dbReference type="CDD" id="cd17039">
    <property type="entry name" value="Ubl_ubiquitin_like"/>
    <property type="match status" value="1"/>
</dbReference>
<dbReference type="PROSITE" id="PS50053">
    <property type="entry name" value="UBIQUITIN_2"/>
    <property type="match status" value="1"/>
</dbReference>
<dbReference type="PANTHER" id="PTHR25462">
    <property type="entry name" value="BONUS, ISOFORM C-RELATED"/>
    <property type="match status" value="1"/>
</dbReference>
<dbReference type="AlphaFoldDB" id="A0A8B6DWN5"/>
<dbReference type="SUPFAM" id="SSF54236">
    <property type="entry name" value="Ubiquitin-like"/>
    <property type="match status" value="1"/>
</dbReference>
<dbReference type="Gene3D" id="3.30.160.60">
    <property type="entry name" value="Classic Zinc Finger"/>
    <property type="match status" value="1"/>
</dbReference>
<keyword evidence="6" id="KW-1185">Reference proteome</keyword>
<reference evidence="5" key="1">
    <citation type="submission" date="2018-11" db="EMBL/GenBank/DDBJ databases">
        <authorList>
            <person name="Alioto T."/>
            <person name="Alioto T."/>
        </authorList>
    </citation>
    <scope>NUCLEOTIDE SEQUENCE</scope>
</reference>
<evidence type="ECO:0000256" key="2">
    <source>
        <dbReference type="SAM" id="Coils"/>
    </source>
</evidence>
<dbReference type="CDD" id="cd19757">
    <property type="entry name" value="Bbox1"/>
    <property type="match status" value="1"/>
</dbReference>
<proteinExistence type="predicted"/>
<dbReference type="PANTHER" id="PTHR25462:SF305">
    <property type="entry name" value="RING-TYPE DOMAIN-CONTAINING PROTEIN"/>
    <property type="match status" value="1"/>
</dbReference>
<dbReference type="EMBL" id="UYJE01004129">
    <property type="protein sequence ID" value="VDI25217.1"/>
    <property type="molecule type" value="Genomic_DNA"/>
</dbReference>
<keyword evidence="1" id="KW-0863">Zinc-finger</keyword>
<dbReference type="InterPro" id="IPR000315">
    <property type="entry name" value="Znf_B-box"/>
</dbReference>
<dbReference type="PROSITE" id="PS50119">
    <property type="entry name" value="ZF_BBOX"/>
    <property type="match status" value="1"/>
</dbReference>
<dbReference type="Pfam" id="PF00643">
    <property type="entry name" value="zf-B_box"/>
    <property type="match status" value="1"/>
</dbReference>
<dbReference type="InterPro" id="IPR029071">
    <property type="entry name" value="Ubiquitin-like_domsf"/>
</dbReference>
<dbReference type="Pfam" id="PF00240">
    <property type="entry name" value="ubiquitin"/>
    <property type="match status" value="1"/>
</dbReference>
<dbReference type="OrthoDB" id="6134531at2759"/>
<dbReference type="InterPro" id="IPR000626">
    <property type="entry name" value="Ubiquitin-like_dom"/>
</dbReference>
<dbReference type="SUPFAM" id="SSF57845">
    <property type="entry name" value="B-box zinc-binding domain"/>
    <property type="match status" value="1"/>
</dbReference>
<evidence type="ECO:0000256" key="1">
    <source>
        <dbReference type="PROSITE-ProRule" id="PRU00024"/>
    </source>
</evidence>
<evidence type="ECO:0000259" key="4">
    <source>
        <dbReference type="PROSITE" id="PS50119"/>
    </source>
</evidence>
<feature type="domain" description="Ubiquitin-like" evidence="3">
    <location>
        <begin position="291"/>
        <end position="359"/>
    </location>
</feature>
<feature type="domain" description="B box-type" evidence="4">
    <location>
        <begin position="59"/>
        <end position="99"/>
    </location>
</feature>
<dbReference type="GO" id="GO:0008270">
    <property type="term" value="F:zinc ion binding"/>
    <property type="evidence" value="ECO:0007669"/>
    <property type="project" value="UniProtKB-KW"/>
</dbReference>
<keyword evidence="2" id="KW-0175">Coiled coil</keyword>
<dbReference type="GO" id="GO:0061630">
    <property type="term" value="F:ubiquitin protein ligase activity"/>
    <property type="evidence" value="ECO:0007669"/>
    <property type="project" value="TreeGrafter"/>
</dbReference>
<feature type="coiled-coil region" evidence="2">
    <location>
        <begin position="167"/>
        <end position="198"/>
    </location>
</feature>
<dbReference type="Gene3D" id="3.10.20.90">
    <property type="entry name" value="Phosphatidylinositol 3-kinase Catalytic Subunit, Chain A, domain 1"/>
    <property type="match status" value="1"/>
</dbReference>